<dbReference type="InterPro" id="IPR023187">
    <property type="entry name" value="Tscrpt_reg_MarR-type_CS"/>
</dbReference>
<evidence type="ECO:0000256" key="2">
    <source>
        <dbReference type="ARBA" id="ARBA00023125"/>
    </source>
</evidence>
<dbReference type="Gene3D" id="1.10.10.10">
    <property type="entry name" value="Winged helix-like DNA-binding domain superfamily/Winged helix DNA-binding domain"/>
    <property type="match status" value="1"/>
</dbReference>
<dbReference type="PANTHER" id="PTHR33164">
    <property type="entry name" value="TRANSCRIPTIONAL REGULATOR, MARR FAMILY"/>
    <property type="match status" value="1"/>
</dbReference>
<dbReference type="Pfam" id="PF01047">
    <property type="entry name" value="MarR"/>
    <property type="match status" value="1"/>
</dbReference>
<feature type="compositionally biased region" description="Low complexity" evidence="4">
    <location>
        <begin position="34"/>
        <end position="58"/>
    </location>
</feature>
<dbReference type="PROSITE" id="PS50995">
    <property type="entry name" value="HTH_MARR_2"/>
    <property type="match status" value="1"/>
</dbReference>
<feature type="domain" description="HTH marR-type" evidence="5">
    <location>
        <begin position="57"/>
        <end position="221"/>
    </location>
</feature>
<evidence type="ECO:0000256" key="3">
    <source>
        <dbReference type="ARBA" id="ARBA00023163"/>
    </source>
</evidence>
<dbReference type="PROSITE" id="PS01117">
    <property type="entry name" value="HTH_MARR_1"/>
    <property type="match status" value="1"/>
</dbReference>
<evidence type="ECO:0000256" key="4">
    <source>
        <dbReference type="SAM" id="MobiDB-lite"/>
    </source>
</evidence>
<keyword evidence="7" id="KW-1185">Reference proteome</keyword>
<dbReference type="PANTHER" id="PTHR33164:SF43">
    <property type="entry name" value="HTH-TYPE TRANSCRIPTIONAL REPRESSOR YETL"/>
    <property type="match status" value="1"/>
</dbReference>
<dbReference type="PRINTS" id="PR00598">
    <property type="entry name" value="HTHMARR"/>
</dbReference>
<accession>A0ABU8RFD6</accession>
<reference evidence="6 7" key="1">
    <citation type="journal article" date="2017" name="Int. J. Syst. Evol. Microbiol.">
        <title>Pseudokineococcus basanitobsidens sp. nov., isolated from volcanic rock.</title>
        <authorList>
            <person name="Lee D.W."/>
            <person name="Park M.Y."/>
            <person name="Kim J.J."/>
            <person name="Kim B.S."/>
        </authorList>
    </citation>
    <scope>NUCLEOTIDE SEQUENCE [LARGE SCALE GENOMIC DNA]</scope>
    <source>
        <strain evidence="6 7">DSM 103726</strain>
    </source>
</reference>
<dbReference type="InterPro" id="IPR000835">
    <property type="entry name" value="HTH_MarR-typ"/>
</dbReference>
<dbReference type="InterPro" id="IPR039422">
    <property type="entry name" value="MarR/SlyA-like"/>
</dbReference>
<keyword evidence="3" id="KW-0804">Transcription</keyword>
<dbReference type="Proteomes" id="UP001387100">
    <property type="component" value="Unassembled WGS sequence"/>
</dbReference>
<sequence length="234" mass="24116">MRLKHAPAPSVPAMAEDPPSHPASCPTVTPVPPSGAAGTTGETGAAEEAGPAGRPGTAELPELLVGAARSLRRAWVGALEPHGLSPHQARALRAVVGPWRGDRPGAGTGHAGPGDAGTGPGRRSGGTEQRDGLRVSDLASALRIAPRSATEVVDGLEERGLVVRASDPADRRAVVLRASDAGRALSRDVEVARARGGEALLARLGADDRVELARLLRLLLADEEADPRRPEPRR</sequence>
<feature type="region of interest" description="Disordered" evidence="4">
    <location>
        <begin position="1"/>
        <end position="58"/>
    </location>
</feature>
<dbReference type="InterPro" id="IPR036388">
    <property type="entry name" value="WH-like_DNA-bd_sf"/>
</dbReference>
<keyword evidence="2" id="KW-0238">DNA-binding</keyword>
<comment type="caution">
    <text evidence="6">The sequence shown here is derived from an EMBL/GenBank/DDBJ whole genome shotgun (WGS) entry which is preliminary data.</text>
</comment>
<proteinExistence type="predicted"/>
<keyword evidence="1" id="KW-0805">Transcription regulation</keyword>
<evidence type="ECO:0000313" key="6">
    <source>
        <dbReference type="EMBL" id="MEJ5943787.1"/>
    </source>
</evidence>
<dbReference type="SMART" id="SM00347">
    <property type="entry name" value="HTH_MARR"/>
    <property type="match status" value="1"/>
</dbReference>
<dbReference type="RefSeq" id="WP_339573179.1">
    <property type="nucleotide sequence ID" value="NZ_JBBIAA010000001.1"/>
</dbReference>
<gene>
    <name evidence="6" type="ORF">WDZ17_00575</name>
</gene>
<evidence type="ECO:0000259" key="5">
    <source>
        <dbReference type="PROSITE" id="PS50995"/>
    </source>
</evidence>
<protein>
    <submittedName>
        <fullName evidence="6">MarR family transcriptional regulator</fullName>
    </submittedName>
</protein>
<feature type="compositionally biased region" description="Gly residues" evidence="4">
    <location>
        <begin position="104"/>
        <end position="124"/>
    </location>
</feature>
<dbReference type="SUPFAM" id="SSF46785">
    <property type="entry name" value="Winged helix' DNA-binding domain"/>
    <property type="match status" value="1"/>
</dbReference>
<evidence type="ECO:0000256" key="1">
    <source>
        <dbReference type="ARBA" id="ARBA00023015"/>
    </source>
</evidence>
<organism evidence="6 7">
    <name type="scientific">Pseudokineococcus basanitobsidens</name>
    <dbReference type="NCBI Taxonomy" id="1926649"/>
    <lineage>
        <taxon>Bacteria</taxon>
        <taxon>Bacillati</taxon>
        <taxon>Actinomycetota</taxon>
        <taxon>Actinomycetes</taxon>
        <taxon>Kineosporiales</taxon>
        <taxon>Kineosporiaceae</taxon>
        <taxon>Pseudokineococcus</taxon>
    </lineage>
</organism>
<dbReference type="EMBL" id="JBBIAA010000001">
    <property type="protein sequence ID" value="MEJ5943787.1"/>
    <property type="molecule type" value="Genomic_DNA"/>
</dbReference>
<evidence type="ECO:0000313" key="7">
    <source>
        <dbReference type="Proteomes" id="UP001387100"/>
    </source>
</evidence>
<feature type="region of interest" description="Disordered" evidence="4">
    <location>
        <begin position="98"/>
        <end position="133"/>
    </location>
</feature>
<name>A0ABU8RFD6_9ACTN</name>
<dbReference type="InterPro" id="IPR036390">
    <property type="entry name" value="WH_DNA-bd_sf"/>
</dbReference>